<evidence type="ECO:0000313" key="6">
    <source>
        <dbReference type="Proteomes" id="UP000324800"/>
    </source>
</evidence>
<dbReference type="PANTHER" id="PTHR23316">
    <property type="entry name" value="IMPORTIN ALPHA"/>
    <property type="match status" value="1"/>
</dbReference>
<dbReference type="Gene3D" id="1.25.10.10">
    <property type="entry name" value="Leucine-rich Repeat Variant"/>
    <property type="match status" value="2"/>
</dbReference>
<gene>
    <name evidence="5" type="ORF">EZS28_004262</name>
</gene>
<evidence type="ECO:0000256" key="1">
    <source>
        <dbReference type="ARBA" id="ARBA00010394"/>
    </source>
</evidence>
<evidence type="ECO:0000256" key="2">
    <source>
        <dbReference type="ARBA" id="ARBA00022448"/>
    </source>
</evidence>
<feature type="region of interest" description="Disordered" evidence="4">
    <location>
        <begin position="509"/>
        <end position="537"/>
    </location>
</feature>
<keyword evidence="3" id="KW-0653">Protein transport</keyword>
<name>A0A5J4WYL0_9EUKA</name>
<evidence type="ECO:0000313" key="5">
    <source>
        <dbReference type="EMBL" id="KAA6400208.1"/>
    </source>
</evidence>
<dbReference type="SUPFAM" id="SSF48371">
    <property type="entry name" value="ARM repeat"/>
    <property type="match status" value="1"/>
</dbReference>
<dbReference type="AlphaFoldDB" id="A0A5J4WYL0"/>
<proteinExistence type="inferred from homology"/>
<comment type="similarity">
    <text evidence="1">Belongs to the importin alpha family.</text>
</comment>
<dbReference type="InterPro" id="IPR000225">
    <property type="entry name" value="Armadillo"/>
</dbReference>
<dbReference type="Pfam" id="PF00514">
    <property type="entry name" value="Arm"/>
    <property type="match status" value="1"/>
</dbReference>
<dbReference type="InterPro" id="IPR011989">
    <property type="entry name" value="ARM-like"/>
</dbReference>
<feature type="region of interest" description="Disordered" evidence="4">
    <location>
        <begin position="555"/>
        <end position="594"/>
    </location>
</feature>
<organism evidence="5 6">
    <name type="scientific">Streblomastix strix</name>
    <dbReference type="NCBI Taxonomy" id="222440"/>
    <lineage>
        <taxon>Eukaryota</taxon>
        <taxon>Metamonada</taxon>
        <taxon>Preaxostyla</taxon>
        <taxon>Oxymonadida</taxon>
        <taxon>Streblomastigidae</taxon>
        <taxon>Streblomastix</taxon>
    </lineage>
</organism>
<reference evidence="5 6" key="1">
    <citation type="submission" date="2019-03" db="EMBL/GenBank/DDBJ databases">
        <title>Single cell metagenomics reveals metabolic interactions within the superorganism composed of flagellate Streblomastix strix and complex community of Bacteroidetes bacteria on its surface.</title>
        <authorList>
            <person name="Treitli S.C."/>
            <person name="Kolisko M."/>
            <person name="Husnik F."/>
            <person name="Keeling P."/>
            <person name="Hampl V."/>
        </authorList>
    </citation>
    <scope>NUCLEOTIDE SEQUENCE [LARGE SCALE GENOMIC DNA]</scope>
    <source>
        <strain evidence="5">ST1C</strain>
    </source>
</reference>
<sequence length="614" mass="71156">MNIQPDVEQRRALRAQMFQGETDQNQIRSNREAEFSLKRRDLRLHALEGHRRLNISDEKCEIPLEDIDEILLKLKSDDIKQQLKGVKQLRRLFSSTQQVNSIPFLKLDIISTLSRCLDSTNNDIIEESLWTLSNMAAGQTYDTRIIAFSDAFDKIIKFMDSSEQKIAMQAIWCLSNISGDNVELLRFYAVQALGYLLIRNDQFIEVIYSMNIISKIADVAKNAIVTQKYDNYMRDAVYVLSFFAQGEDQMTWAVYNLNIIEVLVTLLKKDNYYGVIDSLFTISNICALKSVDVIHAILSSEIPYILANILRQKQTDKFKLCREALWCINNITSQEDADYSSLILAQVPVALTRFLKHLLYYPPISKEGVIKPKYQEVYIGRRYENLTLVVLNCIKKLLLYGVTMMEEKFARYVGYSPKLLRLEERKWAEKGWPCCMQWKKQGNNSEPVIFMNKALHQLRLDDDAIDILMSLHESKNLPKPIKAYVDDIYKKFIIRIILERKKYQIDRNDKESEIKGQEGQEEEEEEEDDDEQTETDTETLLEQQAQLYGEVLGGQLNKFDPVSGTDEDDDEGNDNGRNEAADFSDEIMQENEPNQGLDILTQDDLHLRFVTTII</sequence>
<dbReference type="SMART" id="SM00185">
    <property type="entry name" value="ARM"/>
    <property type="match status" value="4"/>
</dbReference>
<dbReference type="InterPro" id="IPR016024">
    <property type="entry name" value="ARM-type_fold"/>
</dbReference>
<dbReference type="GO" id="GO:0015031">
    <property type="term" value="P:protein transport"/>
    <property type="evidence" value="ECO:0007669"/>
    <property type="project" value="UniProtKB-KW"/>
</dbReference>
<feature type="compositionally biased region" description="Acidic residues" evidence="4">
    <location>
        <begin position="519"/>
        <end position="537"/>
    </location>
</feature>
<feature type="compositionally biased region" description="Basic and acidic residues" evidence="4">
    <location>
        <begin position="509"/>
        <end position="518"/>
    </location>
</feature>
<evidence type="ECO:0008006" key="7">
    <source>
        <dbReference type="Google" id="ProtNLM"/>
    </source>
</evidence>
<protein>
    <recommendedName>
        <fullName evidence="7">Importin subunit alpha</fullName>
    </recommendedName>
</protein>
<evidence type="ECO:0000256" key="4">
    <source>
        <dbReference type="SAM" id="MobiDB-lite"/>
    </source>
</evidence>
<dbReference type="OrthoDB" id="29145at2759"/>
<dbReference type="Proteomes" id="UP000324800">
    <property type="component" value="Unassembled WGS sequence"/>
</dbReference>
<evidence type="ECO:0000256" key="3">
    <source>
        <dbReference type="ARBA" id="ARBA00022927"/>
    </source>
</evidence>
<accession>A0A5J4WYL0</accession>
<dbReference type="EMBL" id="SNRW01000600">
    <property type="protein sequence ID" value="KAA6400208.1"/>
    <property type="molecule type" value="Genomic_DNA"/>
</dbReference>
<keyword evidence="2" id="KW-0813">Transport</keyword>
<comment type="caution">
    <text evidence="5">The sequence shown here is derived from an EMBL/GenBank/DDBJ whole genome shotgun (WGS) entry which is preliminary data.</text>
</comment>